<keyword evidence="11" id="KW-1185">Reference proteome</keyword>
<feature type="transmembrane region" description="Helical" evidence="8">
    <location>
        <begin position="44"/>
        <end position="64"/>
    </location>
</feature>
<feature type="transmembrane region" description="Helical" evidence="8">
    <location>
        <begin position="171"/>
        <end position="191"/>
    </location>
</feature>
<dbReference type="EMBL" id="JAMTCO010000003">
    <property type="protein sequence ID" value="MCP2268658.1"/>
    <property type="molecule type" value="Genomic_DNA"/>
</dbReference>
<dbReference type="Gene3D" id="1.20.1250.20">
    <property type="entry name" value="MFS general substrate transporter like domains"/>
    <property type="match status" value="1"/>
</dbReference>
<keyword evidence="5 8" id="KW-1133">Transmembrane helix</keyword>
<feature type="transmembrane region" description="Helical" evidence="8">
    <location>
        <begin position="84"/>
        <end position="104"/>
    </location>
</feature>
<evidence type="ECO:0000259" key="9">
    <source>
        <dbReference type="PROSITE" id="PS50850"/>
    </source>
</evidence>
<feature type="transmembrane region" description="Helical" evidence="8">
    <location>
        <begin position="234"/>
        <end position="252"/>
    </location>
</feature>
<evidence type="ECO:0000256" key="4">
    <source>
        <dbReference type="ARBA" id="ARBA00022692"/>
    </source>
</evidence>
<reference evidence="10 11" key="1">
    <citation type="submission" date="2022-06" db="EMBL/GenBank/DDBJ databases">
        <title>Genomic Encyclopedia of Archaeal and Bacterial Type Strains, Phase II (KMG-II): from individual species to whole genera.</title>
        <authorList>
            <person name="Goeker M."/>
        </authorList>
    </citation>
    <scope>NUCLEOTIDE SEQUENCE [LARGE SCALE GENOMIC DNA]</scope>
    <source>
        <strain evidence="10 11">DSM 44255</strain>
    </source>
</reference>
<evidence type="ECO:0000256" key="8">
    <source>
        <dbReference type="SAM" id="Phobius"/>
    </source>
</evidence>
<feature type="transmembrane region" description="Helical" evidence="8">
    <location>
        <begin position="391"/>
        <end position="418"/>
    </location>
</feature>
<evidence type="ECO:0000313" key="11">
    <source>
        <dbReference type="Proteomes" id="UP001205185"/>
    </source>
</evidence>
<feature type="region of interest" description="Disordered" evidence="7">
    <location>
        <begin position="1"/>
        <end position="38"/>
    </location>
</feature>
<feature type="transmembrane region" description="Helical" evidence="8">
    <location>
        <begin position="337"/>
        <end position="359"/>
    </location>
</feature>
<feature type="transmembrane region" description="Helical" evidence="8">
    <location>
        <begin position="439"/>
        <end position="461"/>
    </location>
</feature>
<dbReference type="InterPro" id="IPR036259">
    <property type="entry name" value="MFS_trans_sf"/>
</dbReference>
<evidence type="ECO:0000256" key="7">
    <source>
        <dbReference type="SAM" id="MobiDB-lite"/>
    </source>
</evidence>
<keyword evidence="6 8" id="KW-0472">Membrane</keyword>
<feature type="transmembrane region" description="Helical" evidence="8">
    <location>
        <begin position="136"/>
        <end position="159"/>
    </location>
</feature>
<organism evidence="10 11">
    <name type="scientific">Actinokineospora diospyrosa</name>
    <dbReference type="NCBI Taxonomy" id="103728"/>
    <lineage>
        <taxon>Bacteria</taxon>
        <taxon>Bacillati</taxon>
        <taxon>Actinomycetota</taxon>
        <taxon>Actinomycetes</taxon>
        <taxon>Pseudonocardiales</taxon>
        <taxon>Pseudonocardiaceae</taxon>
        <taxon>Actinokineospora</taxon>
    </lineage>
</organism>
<feature type="transmembrane region" description="Helical" evidence="8">
    <location>
        <begin position="111"/>
        <end position="130"/>
    </location>
</feature>
<keyword evidence="4 8" id="KW-0812">Transmembrane</keyword>
<sequence>MQGGTLTLSDPAVPDTELPNASKPAGPSGRPPGPDTDHGHSKRWLILAVIAIAQVMVILDATVVNIALPSAQKALQFTDDQRQWLITGYALSFGSLLLIGGRVADLFGRKITFLVGVAGFALASAVGGAANGFEVLVAARVGQGVFAALLAPAALSLLTTTFTDPAERGKAFGIFGAISGAGGAIGLLLGGVLTEYLDWRWCMYVNLIFAGIGFLGGVSLLGKGGATERPKIDWLGVVTATAGMFALVYGLGNAESQSWGSPSTWGFLVAGGVLLIGFVAWQTRSPHPLLPLRILLHRNRGGSFLAIFVLCAGMFVIFLFLTYFMQVNLRFTPVTSGLSFLPMIGTLMVGATLATTVLLPKIGPRLLVTVGMLVAGAGIGLLALLEADSTYAASVLPALLIAGFGIGLTMASGMNVGIAGVDAQDSGVASAAINAVQQIGGSIGTALFSTIAASAVTSALGDGKNPMAAAVSGYSAAFTWSAILFAVGGIVCAFVLRPGVPDELKTAGPTVHM</sequence>
<dbReference type="CDD" id="cd17321">
    <property type="entry name" value="MFS_MMR_MDR_like"/>
    <property type="match status" value="1"/>
</dbReference>
<evidence type="ECO:0000256" key="3">
    <source>
        <dbReference type="ARBA" id="ARBA00022475"/>
    </source>
</evidence>
<keyword evidence="3" id="KW-1003">Cell membrane</keyword>
<proteinExistence type="predicted"/>
<feature type="transmembrane region" description="Helical" evidence="8">
    <location>
        <begin position="302"/>
        <end position="325"/>
    </location>
</feature>
<dbReference type="SUPFAM" id="SSF103473">
    <property type="entry name" value="MFS general substrate transporter"/>
    <property type="match status" value="1"/>
</dbReference>
<feature type="domain" description="Major facilitator superfamily (MFS) profile" evidence="9">
    <location>
        <begin position="46"/>
        <end position="500"/>
    </location>
</feature>
<evidence type="ECO:0000256" key="1">
    <source>
        <dbReference type="ARBA" id="ARBA00004651"/>
    </source>
</evidence>
<evidence type="ECO:0000256" key="6">
    <source>
        <dbReference type="ARBA" id="ARBA00023136"/>
    </source>
</evidence>
<feature type="transmembrane region" description="Helical" evidence="8">
    <location>
        <begin position="366"/>
        <end position="385"/>
    </location>
</feature>
<evidence type="ECO:0000256" key="2">
    <source>
        <dbReference type="ARBA" id="ARBA00022448"/>
    </source>
</evidence>
<dbReference type="InterPro" id="IPR011701">
    <property type="entry name" value="MFS"/>
</dbReference>
<dbReference type="Gene3D" id="1.20.1720.10">
    <property type="entry name" value="Multidrug resistance protein D"/>
    <property type="match status" value="1"/>
</dbReference>
<feature type="transmembrane region" description="Helical" evidence="8">
    <location>
        <begin position="264"/>
        <end position="281"/>
    </location>
</feature>
<name>A0ABT1I7R5_9PSEU</name>
<dbReference type="Pfam" id="PF07690">
    <property type="entry name" value="MFS_1"/>
    <property type="match status" value="1"/>
</dbReference>
<dbReference type="PROSITE" id="PS50850">
    <property type="entry name" value="MFS"/>
    <property type="match status" value="1"/>
</dbReference>
<dbReference type="PANTHER" id="PTHR42718:SF46">
    <property type="entry name" value="BLR6921 PROTEIN"/>
    <property type="match status" value="1"/>
</dbReference>
<gene>
    <name evidence="10" type="ORF">LV75_001145</name>
</gene>
<protein>
    <submittedName>
        <fullName evidence="10">Drug resistance transporter, EmrB/QacA subfamily</fullName>
    </submittedName>
</protein>
<evidence type="ECO:0000313" key="10">
    <source>
        <dbReference type="EMBL" id="MCP2268658.1"/>
    </source>
</evidence>
<dbReference type="InterPro" id="IPR005829">
    <property type="entry name" value="Sugar_transporter_CS"/>
</dbReference>
<feature type="transmembrane region" description="Helical" evidence="8">
    <location>
        <begin position="473"/>
        <end position="496"/>
    </location>
</feature>
<dbReference type="PROSITE" id="PS00216">
    <property type="entry name" value="SUGAR_TRANSPORT_1"/>
    <property type="match status" value="1"/>
</dbReference>
<comment type="caution">
    <text evidence="10">The sequence shown here is derived from an EMBL/GenBank/DDBJ whole genome shotgun (WGS) entry which is preliminary data.</text>
</comment>
<feature type="transmembrane region" description="Helical" evidence="8">
    <location>
        <begin position="203"/>
        <end position="222"/>
    </location>
</feature>
<accession>A0ABT1I7R5</accession>
<dbReference type="PANTHER" id="PTHR42718">
    <property type="entry name" value="MAJOR FACILITATOR SUPERFAMILY MULTIDRUG TRANSPORTER MFSC"/>
    <property type="match status" value="1"/>
</dbReference>
<evidence type="ECO:0000256" key="5">
    <source>
        <dbReference type="ARBA" id="ARBA00022989"/>
    </source>
</evidence>
<dbReference type="Proteomes" id="UP001205185">
    <property type="component" value="Unassembled WGS sequence"/>
</dbReference>
<comment type="subcellular location">
    <subcellularLocation>
        <location evidence="1">Cell membrane</location>
        <topology evidence="1">Multi-pass membrane protein</topology>
    </subcellularLocation>
</comment>
<dbReference type="InterPro" id="IPR020846">
    <property type="entry name" value="MFS_dom"/>
</dbReference>
<keyword evidence="2" id="KW-0813">Transport</keyword>